<dbReference type="Proteomes" id="UP001162741">
    <property type="component" value="Chromosome"/>
</dbReference>
<keyword evidence="3" id="KW-1185">Reference proteome</keyword>
<proteinExistence type="predicted"/>
<dbReference type="Gene3D" id="3.40.50.1820">
    <property type="entry name" value="alpha/beta hydrolase"/>
    <property type="match status" value="1"/>
</dbReference>
<evidence type="ECO:0000259" key="1">
    <source>
        <dbReference type="Pfam" id="PF00561"/>
    </source>
</evidence>
<dbReference type="GO" id="GO:0016787">
    <property type="term" value="F:hydrolase activity"/>
    <property type="evidence" value="ECO:0007669"/>
    <property type="project" value="UniProtKB-KW"/>
</dbReference>
<gene>
    <name evidence="2" type="ORF">MKQ68_10030</name>
</gene>
<sequence length="251" mass="27334">MNAQKGQYAQVNGLNMYYEIHGEGFPLVLIHGGGSTIGSNFGHILPLLSRQHRVIAVEMQAHGHTADIDRAYSFEQDADDVAELLRQLKITKANVFGFSNGGTTTLQVAIRHPQLVNKLVVASANYRRDGMPPGFFEQMPNATIEQLPKELADAFRAINPDPAALSAMFNRDKDRMVNFKDIPDSVIQRIVAPTLILNGDQDVVSSEHAVALSCLLPNARLAILPAGHGDYLAEDNALSSVVVSLVGHFLQ</sequence>
<organism evidence="2 3">
    <name type="scientific">Chitinophaga horti</name>
    <dbReference type="NCBI Taxonomy" id="2920382"/>
    <lineage>
        <taxon>Bacteria</taxon>
        <taxon>Pseudomonadati</taxon>
        <taxon>Bacteroidota</taxon>
        <taxon>Chitinophagia</taxon>
        <taxon>Chitinophagales</taxon>
        <taxon>Chitinophagaceae</taxon>
        <taxon>Chitinophaga</taxon>
    </lineage>
</organism>
<accession>A0ABY6J6Z0</accession>
<dbReference type="InterPro" id="IPR000073">
    <property type="entry name" value="AB_hydrolase_1"/>
</dbReference>
<feature type="domain" description="AB hydrolase-1" evidence="1">
    <location>
        <begin position="26"/>
        <end position="145"/>
    </location>
</feature>
<dbReference type="EMBL" id="CP107006">
    <property type="protein sequence ID" value="UYQ95436.1"/>
    <property type="molecule type" value="Genomic_DNA"/>
</dbReference>
<dbReference type="PRINTS" id="PR00111">
    <property type="entry name" value="ABHYDROLASE"/>
</dbReference>
<dbReference type="RefSeq" id="WP_244839107.1">
    <property type="nucleotide sequence ID" value="NZ_CP107006.1"/>
</dbReference>
<name>A0ABY6J6Z0_9BACT</name>
<dbReference type="InterPro" id="IPR029058">
    <property type="entry name" value="AB_hydrolase_fold"/>
</dbReference>
<dbReference type="SUPFAM" id="SSF53474">
    <property type="entry name" value="alpha/beta-Hydrolases"/>
    <property type="match status" value="1"/>
</dbReference>
<evidence type="ECO:0000313" key="2">
    <source>
        <dbReference type="EMBL" id="UYQ95436.1"/>
    </source>
</evidence>
<dbReference type="Pfam" id="PF00561">
    <property type="entry name" value="Abhydrolase_1"/>
    <property type="match status" value="1"/>
</dbReference>
<keyword evidence="2" id="KW-0378">Hydrolase</keyword>
<dbReference type="PANTHER" id="PTHR46331:SF2">
    <property type="entry name" value="VALACYCLOVIR HYDROLASE"/>
    <property type="match status" value="1"/>
</dbReference>
<reference evidence="2" key="1">
    <citation type="submission" date="2022-10" db="EMBL/GenBank/DDBJ databases">
        <title>Chitinophaga sp. nov., isolated from soil.</title>
        <authorList>
            <person name="Jeon C.O."/>
        </authorList>
    </citation>
    <scope>NUCLEOTIDE SEQUENCE</scope>
    <source>
        <strain evidence="2">R8</strain>
    </source>
</reference>
<protein>
    <submittedName>
        <fullName evidence="2">Alpha/beta hydrolase</fullName>
    </submittedName>
</protein>
<dbReference type="PANTHER" id="PTHR46331">
    <property type="entry name" value="VALACYCLOVIR HYDROLASE"/>
    <property type="match status" value="1"/>
</dbReference>
<evidence type="ECO:0000313" key="3">
    <source>
        <dbReference type="Proteomes" id="UP001162741"/>
    </source>
</evidence>